<evidence type="ECO:0000256" key="3">
    <source>
        <dbReference type="ARBA" id="ARBA00022630"/>
    </source>
</evidence>
<dbReference type="Proteomes" id="UP000562929">
    <property type="component" value="Unassembled WGS sequence"/>
</dbReference>
<dbReference type="Pfam" id="PF02560">
    <property type="entry name" value="Cyanate_lyase"/>
    <property type="match status" value="1"/>
</dbReference>
<dbReference type="NCBIfam" id="TIGR00673">
    <property type="entry name" value="cynS"/>
    <property type="match status" value="1"/>
</dbReference>
<dbReference type="InterPro" id="IPR020946">
    <property type="entry name" value="Flavin_mOase-like"/>
</dbReference>
<dbReference type="Gene3D" id="1.10.260.40">
    <property type="entry name" value="lambda repressor-like DNA-binding domains"/>
    <property type="match status" value="1"/>
</dbReference>
<dbReference type="SUPFAM" id="SSF55234">
    <property type="entry name" value="Cyanase C-terminal domain"/>
    <property type="match status" value="1"/>
</dbReference>
<keyword evidence="3" id="KW-0285">Flavoprotein</keyword>
<dbReference type="SUPFAM" id="SSF47413">
    <property type="entry name" value="lambda repressor-like DNA-binding domains"/>
    <property type="match status" value="1"/>
</dbReference>
<dbReference type="HAMAP" id="MF_00535">
    <property type="entry name" value="Cyanate_hydrat"/>
    <property type="match status" value="1"/>
</dbReference>
<dbReference type="InterPro" id="IPR036581">
    <property type="entry name" value="Cyanate_lyase_C_sf"/>
</dbReference>
<dbReference type="PANTHER" id="PTHR23023">
    <property type="entry name" value="DIMETHYLANILINE MONOOXYGENASE"/>
    <property type="match status" value="1"/>
</dbReference>
<evidence type="ECO:0000256" key="7">
    <source>
        <dbReference type="HAMAP-Rule" id="MF_03139"/>
    </source>
</evidence>
<evidence type="ECO:0000313" key="10">
    <source>
        <dbReference type="EMBL" id="KAF4589509.1"/>
    </source>
</evidence>
<keyword evidence="5" id="KW-0560">Oxidoreductase</keyword>
<feature type="compositionally biased region" description="Low complexity" evidence="8">
    <location>
        <begin position="424"/>
        <end position="439"/>
    </location>
</feature>
<dbReference type="EC" id="4.2.1.104" evidence="7"/>
<dbReference type="GO" id="GO:0050661">
    <property type="term" value="F:NADP binding"/>
    <property type="evidence" value="ECO:0007669"/>
    <property type="project" value="InterPro"/>
</dbReference>
<comment type="function">
    <text evidence="1 7">Catalyzes the reaction of cyanate with bicarbonate to produce ammonia and carbon dioxide.</text>
</comment>
<comment type="catalytic activity">
    <reaction evidence="7">
        <text>cyanate + hydrogencarbonate + 3 H(+) = NH4(+) + 2 CO2</text>
        <dbReference type="Rhea" id="RHEA:11120"/>
        <dbReference type="ChEBI" id="CHEBI:15378"/>
        <dbReference type="ChEBI" id="CHEBI:16526"/>
        <dbReference type="ChEBI" id="CHEBI:17544"/>
        <dbReference type="ChEBI" id="CHEBI:28938"/>
        <dbReference type="ChEBI" id="CHEBI:29195"/>
        <dbReference type="EC" id="4.2.1.104"/>
    </reaction>
</comment>
<dbReference type="GO" id="GO:0004499">
    <property type="term" value="F:N,N-dimethylaniline monooxygenase activity"/>
    <property type="evidence" value="ECO:0007669"/>
    <property type="project" value="InterPro"/>
</dbReference>
<dbReference type="GO" id="GO:0050660">
    <property type="term" value="F:flavin adenine dinucleotide binding"/>
    <property type="evidence" value="ECO:0007669"/>
    <property type="project" value="InterPro"/>
</dbReference>
<dbReference type="SUPFAM" id="SSF51905">
    <property type="entry name" value="FAD/NAD(P)-binding domain"/>
    <property type="match status" value="2"/>
</dbReference>
<dbReference type="InterPro" id="IPR036188">
    <property type="entry name" value="FAD/NAD-bd_sf"/>
</dbReference>
<name>A0A8H4Q8I2_9HYPO</name>
<dbReference type="InterPro" id="IPR010982">
    <property type="entry name" value="Lambda_DNA-bd_dom_sf"/>
</dbReference>
<dbReference type="GO" id="GO:0003677">
    <property type="term" value="F:DNA binding"/>
    <property type="evidence" value="ECO:0007669"/>
    <property type="project" value="InterPro"/>
</dbReference>
<comment type="similarity">
    <text evidence="2">Belongs to the FMO family.</text>
</comment>
<feature type="active site" evidence="7">
    <location>
        <position position="566"/>
    </location>
</feature>
<evidence type="ECO:0000313" key="11">
    <source>
        <dbReference type="Proteomes" id="UP000562929"/>
    </source>
</evidence>
<keyword evidence="4" id="KW-0274">FAD</keyword>
<gene>
    <name evidence="7" type="primary">cyn1</name>
    <name evidence="10" type="ORF">GQ602_003398</name>
</gene>
<dbReference type="InterPro" id="IPR008076">
    <property type="entry name" value="Cyanase"/>
</dbReference>
<proteinExistence type="inferred from homology"/>
<comment type="caution">
    <text evidence="10">The sequence shown here is derived from an EMBL/GenBank/DDBJ whole genome shotgun (WGS) entry which is preliminary data.</text>
</comment>
<evidence type="ECO:0000256" key="8">
    <source>
        <dbReference type="SAM" id="MobiDB-lite"/>
    </source>
</evidence>
<dbReference type="Gene3D" id="3.30.1160.10">
    <property type="entry name" value="Cyanate lyase, C-terminal domain"/>
    <property type="match status" value="1"/>
</dbReference>
<dbReference type="AlphaFoldDB" id="A0A8H4Q8I2"/>
<dbReference type="EMBL" id="JAACLJ010000003">
    <property type="protein sequence ID" value="KAF4589509.1"/>
    <property type="molecule type" value="Genomic_DNA"/>
</dbReference>
<protein>
    <recommendedName>
        <fullName evidence="7">Cyanate hydratase</fullName>
        <shortName evidence="7">Cyanase</shortName>
        <ecNumber evidence="7">4.2.1.104</ecNumber>
    </recommendedName>
    <alternativeName>
        <fullName evidence="7">Cyanate hydrolase</fullName>
    </alternativeName>
    <alternativeName>
        <fullName evidence="7">Cyanate lyase</fullName>
    </alternativeName>
</protein>
<dbReference type="GO" id="GO:0008824">
    <property type="term" value="F:cyanate hydratase activity"/>
    <property type="evidence" value="ECO:0007669"/>
    <property type="project" value="UniProtKB-UniRule"/>
</dbReference>
<dbReference type="InterPro" id="IPR050346">
    <property type="entry name" value="FMO-like"/>
</dbReference>
<accession>A0A8H4Q8I2</accession>
<keyword evidence="10" id="KW-0503">Monooxygenase</keyword>
<feature type="active site" evidence="7">
    <location>
        <position position="540"/>
    </location>
</feature>
<dbReference type="PRINTS" id="PR01693">
    <property type="entry name" value="CYANASE"/>
</dbReference>
<dbReference type="InterPro" id="IPR003712">
    <property type="entry name" value="Cyanate_lyase_C"/>
</dbReference>
<evidence type="ECO:0000259" key="9">
    <source>
        <dbReference type="SMART" id="SM01116"/>
    </source>
</evidence>
<dbReference type="Gene3D" id="3.50.50.60">
    <property type="entry name" value="FAD/NAD(P)-binding domain"/>
    <property type="match status" value="1"/>
</dbReference>
<keyword evidence="11" id="KW-1185">Reference proteome</keyword>
<feature type="region of interest" description="Disordered" evidence="8">
    <location>
        <begin position="424"/>
        <end position="458"/>
    </location>
</feature>
<feature type="domain" description="Cyanate lyase C-terminal" evidence="9">
    <location>
        <begin position="527"/>
        <end position="600"/>
    </location>
</feature>
<evidence type="ECO:0000256" key="6">
    <source>
        <dbReference type="ARBA" id="ARBA00023239"/>
    </source>
</evidence>
<comment type="similarity">
    <text evidence="7">Belongs to the cyanase family.</text>
</comment>
<evidence type="ECO:0000256" key="4">
    <source>
        <dbReference type="ARBA" id="ARBA00022827"/>
    </source>
</evidence>
<keyword evidence="6 7" id="KW-0456">Lyase</keyword>
<organism evidence="10 11">
    <name type="scientific">Ophiocordyceps camponoti-floridani</name>
    <dbReference type="NCBI Taxonomy" id="2030778"/>
    <lineage>
        <taxon>Eukaryota</taxon>
        <taxon>Fungi</taxon>
        <taxon>Dikarya</taxon>
        <taxon>Ascomycota</taxon>
        <taxon>Pezizomycotina</taxon>
        <taxon>Sordariomycetes</taxon>
        <taxon>Hypocreomycetidae</taxon>
        <taxon>Hypocreales</taxon>
        <taxon>Ophiocordycipitaceae</taxon>
        <taxon>Ophiocordyceps</taxon>
    </lineage>
</organism>
<evidence type="ECO:0000256" key="5">
    <source>
        <dbReference type="ARBA" id="ARBA00023002"/>
    </source>
</evidence>
<reference evidence="10 11" key="1">
    <citation type="journal article" date="2020" name="G3 (Bethesda)">
        <title>Genetic Underpinnings of Host Manipulation by Ophiocordyceps as Revealed by Comparative Transcriptomics.</title>
        <authorList>
            <person name="Will I."/>
            <person name="Das B."/>
            <person name="Trinh T."/>
            <person name="Brachmann A."/>
            <person name="Ohm R.A."/>
            <person name="de Bekker C."/>
        </authorList>
    </citation>
    <scope>NUCLEOTIDE SEQUENCE [LARGE SCALE GENOMIC DNA]</scope>
    <source>
        <strain evidence="10 11">EC05</strain>
    </source>
</reference>
<dbReference type="Pfam" id="PF00743">
    <property type="entry name" value="FMO-like"/>
    <property type="match status" value="1"/>
</dbReference>
<dbReference type="SMART" id="SM01116">
    <property type="entry name" value="Cyanate_lyase"/>
    <property type="match status" value="1"/>
</dbReference>
<evidence type="ECO:0000256" key="2">
    <source>
        <dbReference type="ARBA" id="ARBA00009183"/>
    </source>
</evidence>
<dbReference type="CDD" id="cd00559">
    <property type="entry name" value="Cyanase_C"/>
    <property type="match status" value="1"/>
</dbReference>
<feature type="active site" evidence="7">
    <location>
        <position position="543"/>
    </location>
</feature>
<dbReference type="OrthoDB" id="66881at2759"/>
<evidence type="ECO:0000256" key="1">
    <source>
        <dbReference type="ARBA" id="ARBA00003561"/>
    </source>
</evidence>
<sequence length="600" mass="66303">MEKTRIAIIGLGPAGLTALKCLREEGFDAVALERRGEVGGLWSYSADGSYTSVIGETVSNISKFVSGFSDFPVPKGAQMAEYMQSYARNFNLEPYMHFNTTVTHVKRNPCNTAWTITLTTPSGTHQSLHFDKVVFGTGSERLPLWPSLPGRQTFAGQILHGQSYRSPEAFAGKRVLVVGMGNTACDVSLSLTRHASRVYQSYRRGRTVLSRYLDNGLPTDTLMTWPLLRLKYFLDAKIPSLSRLVVDTLVKRKMVSDAAREETSKSKASARKRLRTWRLLDGPSLSHAHPAVQEDFLSALYDERVVPVSGFRAFVGPDAVLLEDGTVIHVDAVVFCTGYSNGFRIMPELEMDGSCRLPLRTALDAETDETTRSQPHLPRLYQMMFPPKHASSIAFLSWMAPQQSVWTVAELASTALSQIWASQTATPTPNTPHQTNTHQNDAHHNPRPTAAPSLPSSSPLLFSAKTAKNLTFSQLATVLHRSEVATAAIFYGQARASEEDVSALADALDIPRAQLVDALPAFPDRGRSVEMPPRDPLIYRLFEVVQNYGYAYKAVLNEKFGDGIMSGVCFSTDVQKETDKDGADWAVITMKGKWLPFSRF</sequence>